<feature type="compositionally biased region" description="Polar residues" evidence="10">
    <location>
        <begin position="154"/>
        <end position="167"/>
    </location>
</feature>
<dbReference type="InterPro" id="IPR039046">
    <property type="entry name" value="PDPK1"/>
</dbReference>
<dbReference type="STRING" id="1882483.A0A317XMM6"/>
<dbReference type="SMART" id="SM00220">
    <property type="entry name" value="S_TKc"/>
    <property type="match status" value="1"/>
</dbReference>
<dbReference type="Gene3D" id="1.10.510.10">
    <property type="entry name" value="Transferase(Phosphotransferase) domain 1"/>
    <property type="match status" value="1"/>
</dbReference>
<dbReference type="InterPro" id="IPR050236">
    <property type="entry name" value="Ser_Thr_kinase_AGC"/>
</dbReference>
<keyword evidence="4" id="KW-0808">Transferase</keyword>
<feature type="compositionally biased region" description="Low complexity" evidence="10">
    <location>
        <begin position="744"/>
        <end position="759"/>
    </location>
</feature>
<gene>
    <name evidence="12" type="ORF">BCV70DRAFT_163421</name>
</gene>
<dbReference type="GO" id="GO:0035556">
    <property type="term" value="P:intracellular signal transduction"/>
    <property type="evidence" value="ECO:0007669"/>
    <property type="project" value="TreeGrafter"/>
</dbReference>
<dbReference type="FunFam" id="1.10.510.10:FF:000534">
    <property type="entry name" value="Serine/threonine-protein kinase PKH2"/>
    <property type="match status" value="1"/>
</dbReference>
<evidence type="ECO:0000256" key="2">
    <source>
        <dbReference type="ARBA" id="ARBA00012513"/>
    </source>
</evidence>
<evidence type="ECO:0000313" key="13">
    <source>
        <dbReference type="Proteomes" id="UP000246740"/>
    </source>
</evidence>
<feature type="compositionally biased region" description="Low complexity" evidence="10">
    <location>
        <begin position="1621"/>
        <end position="1635"/>
    </location>
</feature>
<accession>A0A317XMM6</accession>
<proteinExistence type="inferred from homology"/>
<feature type="compositionally biased region" description="Polar residues" evidence="10">
    <location>
        <begin position="1531"/>
        <end position="1540"/>
    </location>
</feature>
<sequence>MSGKEFIDSPLAIDSTFNQSAAFPQRAPSRTAPTSSTPMSAPTPLLYSMTLDSGTSSAAVSRGSSIRSVAPPASSASTTRIRKGLLSRAGSGAEDRVQRNLSLASQQLMSANTDEDEQDEEEPIISDSGPMPRRFAPLSTRGATSQVAPGGARQPSQQRVLSPTYWQASGSSSSSSLSTDTSASGNSISSRQSAGSSGNRSGSGEASDGAASVGGVSLGRAMSVSSVSSVTSTSSLEAAPFREAPMGNVRLGFGAMAAGFRGAAGRPPRNSQFGASAVPMQPSRQPPYPPHLQQQSQQQSQPALPTSNPELQQARHPSDHPPSAAAGGNYGTSGSPQAIANGALAPTPSGPSQLSSSAPSDRYRGVPKQASDAWMYRVGPGMRTGRPRGSAPSPAPSSSSASLSSESPVPSQAADEQLLQSAATPSKRSRDALRQKFAKGAGRLGIKTSITTSTGGMSMPSDHLAAYNPHDSSEDEDSPLQIAANNRTPLPRNSSYFSAAPHSAGPWTDAPPHPSLTPMPSDFRTSSVTNAPLIVSKAPEGPAPSQLRPPDAVNAASDPMTVSMEQDRSTGGSALAVRQDQLVELYSKPANQTRRRSAATQRPSLLRAESSENSMGYLASPGLKVDDPIAISASPARSSLYTLSSTPKTNTAGDGAVSSTPVSTSSALSRPTPAEIVRMEAQAGIASLPDSPSEPSPVPSNYSPSEPAISAVLPTGAITGAALDEGFGARQFRESNRFRRASNSGSDASSATGRGTSSAPQRRPDSLTRQRLWSSASRPGLLRSRTSENATGRARSVGGVGGGSDRGTSSSAPQSPEDAETSSLPFGRSSLHSKSNSGSTVPAVSVSGGDDASRVSPHVSIIHEDEVMPSTPLSAPGHGTTPLMDVEVRALSPSSARSVVPASSTTATSSALFSVATIQPRANSPASQLARSPETIRGGPVRIADSIYGRSPASIANLRSPLLQPTLASSPWERPSERPTTPLSAQTAATTAANASASTSTSPSPSARGPNDFHFGDTLGEGSYSTVLEAWDLLSGPNPKEPSVVDPNATSAAAAMVGSSSRRKRRRVDLTGRKAYAIKVLDKVHILKQGKQKYVSVEKEALSRLIRHPGVVTLFWTFQDRESLYFVLELANNGELLGFIRQLGSFDRRCATFYAAQLADAIDAMHRAGVVHRDIKPENILLDSQFRIKVTDFGSAKIAHAPNAADEPRPAATQAGARGDIAAPSSGRAASFVGTAEYVSPELLVERAQPAGKPADWWAFGCVLFQMLAGRPPFKGVNEYQTLQKVKHRDFYFPEGFPSDAQNLVDRLLVLEPSERLTATEIKAHPFFDSIDFSQLWHMDVPKMQTGLVPPAPRPQAPHEVAETSDFSFEEGFESSADSQAYAGDTQSIDNSLDTSRGERDADNDNDSDDSDVSLEMRRRGSHHADHFQSPGHISYDSSNGDDEARRLAARHQASQTRDDLRTSAATMSPRRRFSALSTDAGRLVSSKPNGTAPPASGEGFVGDASRATRPFPRSKALAPASGSFSPGPPQRSTADSTAKTGLQAASIGLTGWSALLLPKEVMLYTLPVQQRTGTGKMFTKRRQLVLTDFPRLLCVKETAAALKVKSEVILTFGSSNRRTGPSAGAAAFDAAGSAGRREDDGGDGALGGAGFEKISSGNVNASNPNLLISVDWRAGKSFTVRTSAQKYVYETLSGDAFGIVKAIRDAARIESGPL</sequence>
<evidence type="ECO:0000256" key="6">
    <source>
        <dbReference type="ARBA" id="ARBA00022777"/>
    </source>
</evidence>
<evidence type="ECO:0000259" key="11">
    <source>
        <dbReference type="PROSITE" id="PS50011"/>
    </source>
</evidence>
<feature type="compositionally biased region" description="Acidic residues" evidence="10">
    <location>
        <begin position="113"/>
        <end position="124"/>
    </location>
</feature>
<feature type="region of interest" description="Disordered" evidence="10">
    <location>
        <begin position="733"/>
        <end position="855"/>
    </location>
</feature>
<feature type="compositionally biased region" description="Low complexity" evidence="10">
    <location>
        <begin position="448"/>
        <end position="461"/>
    </location>
</feature>
<protein>
    <recommendedName>
        <fullName evidence="2">non-specific serine/threonine protein kinase</fullName>
        <ecNumber evidence="2">2.7.11.1</ecNumber>
    </recommendedName>
</protein>
<evidence type="ECO:0000256" key="9">
    <source>
        <dbReference type="ARBA" id="ARBA00048679"/>
    </source>
</evidence>
<name>A0A317XMM6_9BASI</name>
<feature type="compositionally biased region" description="Low complexity" evidence="10">
    <location>
        <begin position="979"/>
        <end position="1007"/>
    </location>
</feature>
<comment type="catalytic activity">
    <reaction evidence="9">
        <text>L-seryl-[protein] + ATP = O-phospho-L-seryl-[protein] + ADP + H(+)</text>
        <dbReference type="Rhea" id="RHEA:17989"/>
        <dbReference type="Rhea" id="RHEA-COMP:9863"/>
        <dbReference type="Rhea" id="RHEA-COMP:11604"/>
        <dbReference type="ChEBI" id="CHEBI:15378"/>
        <dbReference type="ChEBI" id="CHEBI:29999"/>
        <dbReference type="ChEBI" id="CHEBI:30616"/>
        <dbReference type="ChEBI" id="CHEBI:83421"/>
        <dbReference type="ChEBI" id="CHEBI:456216"/>
        <dbReference type="EC" id="2.7.11.1"/>
    </reaction>
</comment>
<dbReference type="EC" id="2.7.11.1" evidence="2"/>
<feature type="region of interest" description="Disordered" evidence="10">
    <location>
        <begin position="1619"/>
        <end position="1643"/>
    </location>
</feature>
<feature type="compositionally biased region" description="Low complexity" evidence="10">
    <location>
        <begin position="291"/>
        <end position="305"/>
    </location>
</feature>
<dbReference type="PROSITE" id="PS00108">
    <property type="entry name" value="PROTEIN_KINASE_ST"/>
    <property type="match status" value="1"/>
</dbReference>
<feature type="compositionally biased region" description="Polar residues" evidence="10">
    <location>
        <begin position="99"/>
        <end position="112"/>
    </location>
</feature>
<dbReference type="Gene3D" id="3.30.200.20">
    <property type="entry name" value="Phosphorylase Kinase, domain 1"/>
    <property type="match status" value="1"/>
</dbReference>
<reference evidence="12 13" key="1">
    <citation type="journal article" date="2018" name="Mol. Biol. Evol.">
        <title>Broad Genomic Sampling Reveals a Smut Pathogenic Ancestry of the Fungal Clade Ustilaginomycotina.</title>
        <authorList>
            <person name="Kijpornyongpan T."/>
            <person name="Mondo S.J."/>
            <person name="Barry K."/>
            <person name="Sandor L."/>
            <person name="Lee J."/>
            <person name="Lipzen A."/>
            <person name="Pangilinan J."/>
            <person name="LaButti K."/>
            <person name="Hainaut M."/>
            <person name="Henrissat B."/>
            <person name="Grigoriev I.V."/>
            <person name="Spatafora J.W."/>
            <person name="Aime M.C."/>
        </authorList>
    </citation>
    <scope>NUCLEOTIDE SEQUENCE [LARGE SCALE GENOMIC DNA]</scope>
    <source>
        <strain evidence="12 13">MCA 3645</strain>
    </source>
</reference>
<evidence type="ECO:0000313" key="12">
    <source>
        <dbReference type="EMBL" id="PWY99127.1"/>
    </source>
</evidence>
<organism evidence="12 13">
    <name type="scientific">Testicularia cyperi</name>
    <dbReference type="NCBI Taxonomy" id="1882483"/>
    <lineage>
        <taxon>Eukaryota</taxon>
        <taxon>Fungi</taxon>
        <taxon>Dikarya</taxon>
        <taxon>Basidiomycota</taxon>
        <taxon>Ustilaginomycotina</taxon>
        <taxon>Ustilaginomycetes</taxon>
        <taxon>Ustilaginales</taxon>
        <taxon>Anthracoideaceae</taxon>
        <taxon>Testicularia</taxon>
    </lineage>
</organism>
<dbReference type="GO" id="GO:0004674">
    <property type="term" value="F:protein serine/threonine kinase activity"/>
    <property type="evidence" value="ECO:0007669"/>
    <property type="project" value="UniProtKB-KW"/>
</dbReference>
<dbReference type="InterPro" id="IPR008271">
    <property type="entry name" value="Ser/Thr_kinase_AS"/>
</dbReference>
<dbReference type="InterPro" id="IPR011993">
    <property type="entry name" value="PH-like_dom_sf"/>
</dbReference>
<feature type="compositionally biased region" description="Basic and acidic residues" evidence="10">
    <location>
        <begin position="1415"/>
        <end position="1427"/>
    </location>
</feature>
<keyword evidence="5" id="KW-0547">Nucleotide-binding</keyword>
<feature type="compositionally biased region" description="Polar residues" evidence="10">
    <location>
        <begin position="830"/>
        <end position="842"/>
    </location>
</feature>
<dbReference type="EMBL" id="KZ819196">
    <property type="protein sequence ID" value="PWY99127.1"/>
    <property type="molecule type" value="Genomic_DNA"/>
</dbReference>
<dbReference type="OrthoDB" id="347657at2759"/>
<feature type="compositionally biased region" description="Low complexity" evidence="10">
    <location>
        <begin position="346"/>
        <end position="360"/>
    </location>
</feature>
<evidence type="ECO:0000256" key="10">
    <source>
        <dbReference type="SAM" id="MobiDB-lite"/>
    </source>
</evidence>
<evidence type="ECO:0000256" key="4">
    <source>
        <dbReference type="ARBA" id="ARBA00022679"/>
    </source>
</evidence>
<feature type="compositionally biased region" description="Polar residues" evidence="10">
    <location>
        <begin position="1385"/>
        <end position="1395"/>
    </location>
</feature>
<evidence type="ECO:0000256" key="3">
    <source>
        <dbReference type="ARBA" id="ARBA00022527"/>
    </source>
</evidence>
<evidence type="ECO:0000256" key="7">
    <source>
        <dbReference type="ARBA" id="ARBA00022840"/>
    </source>
</evidence>
<keyword evidence="3" id="KW-0723">Serine/threonine-protein kinase</keyword>
<dbReference type="PANTHER" id="PTHR24356:SF163">
    <property type="entry name" value="3-PHOSPHOINOSITIDE-DEPENDENT PROTEIN KINASE 1-RELATED"/>
    <property type="match status" value="1"/>
</dbReference>
<comment type="catalytic activity">
    <reaction evidence="8">
        <text>L-threonyl-[protein] + ATP = O-phospho-L-threonyl-[protein] + ADP + H(+)</text>
        <dbReference type="Rhea" id="RHEA:46608"/>
        <dbReference type="Rhea" id="RHEA-COMP:11060"/>
        <dbReference type="Rhea" id="RHEA-COMP:11605"/>
        <dbReference type="ChEBI" id="CHEBI:15378"/>
        <dbReference type="ChEBI" id="CHEBI:30013"/>
        <dbReference type="ChEBI" id="CHEBI:30616"/>
        <dbReference type="ChEBI" id="CHEBI:61977"/>
        <dbReference type="ChEBI" id="CHEBI:456216"/>
        <dbReference type="EC" id="2.7.11.1"/>
    </reaction>
</comment>
<feature type="region of interest" description="Disordered" evidence="10">
    <location>
        <begin position="641"/>
        <end position="708"/>
    </location>
</feature>
<dbReference type="Pfam" id="PF00069">
    <property type="entry name" value="Pkinase"/>
    <property type="match status" value="1"/>
</dbReference>
<dbReference type="GO" id="GO:0005524">
    <property type="term" value="F:ATP binding"/>
    <property type="evidence" value="ECO:0007669"/>
    <property type="project" value="UniProtKB-KW"/>
</dbReference>
<feature type="compositionally biased region" description="Polar residues" evidence="10">
    <location>
        <begin position="483"/>
        <end position="497"/>
    </location>
</feature>
<evidence type="ECO:0000256" key="8">
    <source>
        <dbReference type="ARBA" id="ARBA00047899"/>
    </source>
</evidence>
<evidence type="ECO:0000256" key="5">
    <source>
        <dbReference type="ARBA" id="ARBA00022741"/>
    </source>
</evidence>
<dbReference type="SUPFAM" id="SSF56112">
    <property type="entry name" value="Protein kinase-like (PK-like)"/>
    <property type="match status" value="1"/>
</dbReference>
<feature type="domain" description="Protein kinase" evidence="11">
    <location>
        <begin position="1013"/>
        <end position="1328"/>
    </location>
</feature>
<dbReference type="InterPro" id="IPR000719">
    <property type="entry name" value="Prot_kinase_dom"/>
</dbReference>
<feature type="region of interest" description="Disordered" evidence="10">
    <location>
        <begin position="590"/>
        <end position="612"/>
    </location>
</feature>
<feature type="region of interest" description="Disordered" evidence="10">
    <location>
        <begin position="17"/>
        <end position="213"/>
    </location>
</feature>
<keyword evidence="7" id="KW-0067">ATP-binding</keyword>
<dbReference type="CDD" id="cd05581">
    <property type="entry name" value="STKc_PDK1"/>
    <property type="match status" value="1"/>
</dbReference>
<dbReference type="InParanoid" id="A0A317XMM6"/>
<feature type="compositionally biased region" description="Acidic residues" evidence="10">
    <location>
        <begin position="1404"/>
        <end position="1413"/>
    </location>
</feature>
<feature type="compositionally biased region" description="Low complexity" evidence="10">
    <location>
        <begin position="390"/>
        <end position="411"/>
    </location>
</feature>
<evidence type="ECO:0000256" key="1">
    <source>
        <dbReference type="ARBA" id="ARBA00010006"/>
    </source>
</evidence>
<dbReference type="PROSITE" id="PS50011">
    <property type="entry name" value="PROTEIN_KINASE_DOM"/>
    <property type="match status" value="1"/>
</dbReference>
<dbReference type="Proteomes" id="UP000246740">
    <property type="component" value="Unassembled WGS sequence"/>
</dbReference>
<feature type="compositionally biased region" description="Polar residues" evidence="10">
    <location>
        <begin position="50"/>
        <end position="63"/>
    </location>
</feature>
<feature type="region of interest" description="Disordered" evidence="10">
    <location>
        <begin position="263"/>
        <end position="556"/>
    </location>
</feature>
<feature type="compositionally biased region" description="Low complexity" evidence="10">
    <location>
        <begin position="656"/>
        <end position="669"/>
    </location>
</feature>
<dbReference type="PANTHER" id="PTHR24356">
    <property type="entry name" value="SERINE/THREONINE-PROTEIN KINASE"/>
    <property type="match status" value="1"/>
</dbReference>
<keyword evidence="13" id="KW-1185">Reference proteome</keyword>
<feature type="compositionally biased region" description="Polar residues" evidence="10">
    <location>
        <begin position="641"/>
        <end position="652"/>
    </location>
</feature>
<dbReference type="Gene3D" id="2.30.29.30">
    <property type="entry name" value="Pleckstrin-homology domain (PH domain)/Phosphotyrosine-binding domain (PTB)"/>
    <property type="match status" value="1"/>
</dbReference>
<keyword evidence="6 12" id="KW-0418">Kinase</keyword>
<feature type="compositionally biased region" description="Low complexity" evidence="10">
    <location>
        <begin position="26"/>
        <end position="44"/>
    </location>
</feature>
<feature type="compositionally biased region" description="Low complexity" evidence="10">
    <location>
        <begin position="168"/>
        <end position="213"/>
    </location>
</feature>
<feature type="region of interest" description="Disordered" evidence="10">
    <location>
        <begin position="1347"/>
        <end position="1540"/>
    </location>
</feature>
<comment type="similarity">
    <text evidence="1">Belongs to the protein kinase superfamily. AGC Ser/Thr protein kinase family. PDPK1 subfamily.</text>
</comment>
<feature type="compositionally biased region" description="Low complexity" evidence="10">
    <location>
        <begin position="64"/>
        <end position="79"/>
    </location>
</feature>
<feature type="region of interest" description="Disordered" evidence="10">
    <location>
        <begin position="966"/>
        <end position="1018"/>
    </location>
</feature>
<dbReference type="InterPro" id="IPR011009">
    <property type="entry name" value="Kinase-like_dom_sf"/>
</dbReference>